<reference evidence="2 3" key="1">
    <citation type="submission" date="2017-03" db="EMBL/GenBank/DDBJ databases">
        <title>Genomes of endolithic fungi from Antarctica.</title>
        <authorList>
            <person name="Coleine C."/>
            <person name="Masonjones S."/>
            <person name="Stajich J.E."/>
        </authorList>
    </citation>
    <scope>NUCLEOTIDE SEQUENCE [LARGE SCALE GENOMIC DNA]</scope>
    <source>
        <strain evidence="2 3">CCFEE 5187</strain>
    </source>
</reference>
<sequence>MPSKRSLKIDLRRAATLRPSTQQGPQQLATPSSQLGTLSHKRKAAVEASNPPPARRKAKVKAKVKAEAKASASTPRALGPPSAANQPIHISSDTEGLDKGGSGLALGSSPPPSPPPPPSRLPTMSLASAAIRRQFALLDSLEADSNLEDERQEDNNEEEDEEDKEEEQPMLESIHFSCTFKAIYVKAYLLATRASKDVPTAEDVS</sequence>
<feature type="compositionally biased region" description="Polar residues" evidence="1">
    <location>
        <begin position="83"/>
        <end position="94"/>
    </location>
</feature>
<organism evidence="2 3">
    <name type="scientific">Cryomyces minteri</name>
    <dbReference type="NCBI Taxonomy" id="331657"/>
    <lineage>
        <taxon>Eukaryota</taxon>
        <taxon>Fungi</taxon>
        <taxon>Dikarya</taxon>
        <taxon>Ascomycota</taxon>
        <taxon>Pezizomycotina</taxon>
        <taxon>Dothideomycetes</taxon>
        <taxon>Dothideomycetes incertae sedis</taxon>
        <taxon>Cryomyces</taxon>
    </lineage>
</organism>
<dbReference type="Proteomes" id="UP000308768">
    <property type="component" value="Unassembled WGS sequence"/>
</dbReference>
<feature type="compositionally biased region" description="Acidic residues" evidence="1">
    <location>
        <begin position="141"/>
        <end position="169"/>
    </location>
</feature>
<protein>
    <submittedName>
        <fullName evidence="2">Uncharacterized protein</fullName>
    </submittedName>
</protein>
<feature type="region of interest" description="Disordered" evidence="1">
    <location>
        <begin position="16"/>
        <end position="171"/>
    </location>
</feature>
<dbReference type="EMBL" id="NAJN01002216">
    <property type="protein sequence ID" value="TKA55853.1"/>
    <property type="molecule type" value="Genomic_DNA"/>
</dbReference>
<accession>A0A4U0W1Q4</accession>
<feature type="compositionally biased region" description="Polar residues" evidence="1">
    <location>
        <begin position="18"/>
        <end position="37"/>
    </location>
</feature>
<feature type="compositionally biased region" description="Pro residues" evidence="1">
    <location>
        <begin position="109"/>
        <end position="120"/>
    </location>
</feature>
<dbReference type="AlphaFoldDB" id="A0A4U0W1Q4"/>
<evidence type="ECO:0000313" key="3">
    <source>
        <dbReference type="Proteomes" id="UP000308768"/>
    </source>
</evidence>
<proteinExistence type="predicted"/>
<keyword evidence="3" id="KW-1185">Reference proteome</keyword>
<evidence type="ECO:0000256" key="1">
    <source>
        <dbReference type="SAM" id="MobiDB-lite"/>
    </source>
</evidence>
<gene>
    <name evidence="2" type="ORF">B0A49_13580</name>
</gene>
<evidence type="ECO:0000313" key="2">
    <source>
        <dbReference type="EMBL" id="TKA55853.1"/>
    </source>
</evidence>
<comment type="caution">
    <text evidence="2">The sequence shown here is derived from an EMBL/GenBank/DDBJ whole genome shotgun (WGS) entry which is preliminary data.</text>
</comment>
<feature type="compositionally biased region" description="Basic residues" evidence="1">
    <location>
        <begin position="54"/>
        <end position="63"/>
    </location>
</feature>
<name>A0A4U0W1Q4_9PEZI</name>